<protein>
    <submittedName>
        <fullName evidence="6">Cutinase family protein</fullName>
    </submittedName>
</protein>
<gene>
    <name evidence="6" type="ORF">DZF93_04645</name>
</gene>
<comment type="similarity">
    <text evidence="1">Belongs to the cutinase family.</text>
</comment>
<evidence type="ECO:0000313" key="7">
    <source>
        <dbReference type="Proteomes" id="UP000266634"/>
    </source>
</evidence>
<evidence type="ECO:0000256" key="2">
    <source>
        <dbReference type="ARBA" id="ARBA00022487"/>
    </source>
</evidence>
<organism evidence="6 7">
    <name type="scientific">Clavibacter michiganensis subsp. insidiosus</name>
    <dbReference type="NCBI Taxonomy" id="33014"/>
    <lineage>
        <taxon>Bacteria</taxon>
        <taxon>Bacillati</taxon>
        <taxon>Actinomycetota</taxon>
        <taxon>Actinomycetes</taxon>
        <taxon>Micrococcales</taxon>
        <taxon>Microbacteriaceae</taxon>
        <taxon>Clavibacter</taxon>
    </lineage>
</organism>
<comment type="caution">
    <text evidence="6">The sequence shown here is derived from an EMBL/GenBank/DDBJ whole genome shotgun (WGS) entry which is preliminary data.</text>
</comment>
<dbReference type="EMBL" id="QWEA01000110">
    <property type="protein sequence ID" value="RIJ43955.1"/>
    <property type="molecule type" value="Genomic_DNA"/>
</dbReference>
<dbReference type="SUPFAM" id="SSF53474">
    <property type="entry name" value="alpha/beta-Hydrolases"/>
    <property type="match status" value="1"/>
</dbReference>
<evidence type="ECO:0000256" key="4">
    <source>
        <dbReference type="ARBA" id="ARBA00023157"/>
    </source>
</evidence>
<dbReference type="Gene3D" id="3.40.50.1820">
    <property type="entry name" value="alpha/beta hydrolase"/>
    <property type="match status" value="1"/>
</dbReference>
<feature type="chain" id="PRO_5030071980" evidence="5">
    <location>
        <begin position="39"/>
        <end position="272"/>
    </location>
</feature>
<dbReference type="RefSeq" id="WP_094170741.1">
    <property type="nucleotide sequence ID" value="NZ_CP021038.1"/>
</dbReference>
<keyword evidence="4" id="KW-1015">Disulfide bond</keyword>
<evidence type="ECO:0000256" key="3">
    <source>
        <dbReference type="ARBA" id="ARBA00022801"/>
    </source>
</evidence>
<dbReference type="Pfam" id="PF01083">
    <property type="entry name" value="Cutinase"/>
    <property type="match status" value="1"/>
</dbReference>
<dbReference type="PANTHER" id="PTHR33630:SF9">
    <property type="entry name" value="CUTINASE 4"/>
    <property type="match status" value="1"/>
</dbReference>
<dbReference type="InterPro" id="IPR000675">
    <property type="entry name" value="Cutinase/axe"/>
</dbReference>
<dbReference type="Proteomes" id="UP000266634">
    <property type="component" value="Unassembled WGS sequence"/>
</dbReference>
<dbReference type="AlphaFoldDB" id="A0A399MZJ5"/>
<dbReference type="PANTHER" id="PTHR33630">
    <property type="entry name" value="CUTINASE RV1984C-RELATED-RELATED"/>
    <property type="match status" value="1"/>
</dbReference>
<keyword evidence="5" id="KW-0732">Signal</keyword>
<evidence type="ECO:0000256" key="1">
    <source>
        <dbReference type="ARBA" id="ARBA00007534"/>
    </source>
</evidence>
<keyword evidence="3" id="KW-0378">Hydrolase</keyword>
<feature type="signal peptide" evidence="5">
    <location>
        <begin position="1"/>
        <end position="38"/>
    </location>
</feature>
<reference evidence="6 7" key="1">
    <citation type="submission" date="2018-08" db="EMBL/GenBank/DDBJ databases">
        <title>Genome Sequence of Clavibacter michiganensis Subspecies type strains, and the Atypical Peach-Colored Strains Isolated from Tomato.</title>
        <authorList>
            <person name="Osdaghi E."/>
            <person name="Portier P."/>
            <person name="Briand M."/>
            <person name="Jacques M.-A."/>
        </authorList>
    </citation>
    <scope>NUCLEOTIDE SEQUENCE [LARGE SCALE GENOMIC DNA]</scope>
    <source>
        <strain evidence="6 7">CFBP 6488</strain>
    </source>
</reference>
<evidence type="ECO:0000256" key="5">
    <source>
        <dbReference type="SAM" id="SignalP"/>
    </source>
</evidence>
<proteinExistence type="inferred from homology"/>
<dbReference type="SMART" id="SM01110">
    <property type="entry name" value="Cutinase"/>
    <property type="match status" value="1"/>
</dbReference>
<evidence type="ECO:0000313" key="6">
    <source>
        <dbReference type="EMBL" id="RIJ43955.1"/>
    </source>
</evidence>
<dbReference type="InterPro" id="IPR029058">
    <property type="entry name" value="AB_hydrolase_fold"/>
</dbReference>
<sequence>MTFTTSIARRSSRRTTGLFSIVCVVGVLALSGSSPALASESDQRCGEATLIAVRGSYDGQAGSGTGATQYVYAHGTGGQGDMMAELIRAFAVEQNIPVYVEALRYPAVIYPDLTNDGYVESERDGVIALRGEINSLASDCPYMTIQLAGYSQGAHLIGDVLSDRTQLSEVARQHLGGVVLFGDPAYRAGEPWDDSANGGGNGRFARGKGELNAWDRTSTTSATPVTMIHSWCVADDLFCQSGTSASAHQSYGNASTQLDAFEFLRSFLTTAD</sequence>
<accession>A0A399MZJ5</accession>
<keyword evidence="2" id="KW-0719">Serine esterase</keyword>
<name>A0A399MZJ5_9MICO</name>
<dbReference type="GO" id="GO:0052689">
    <property type="term" value="F:carboxylic ester hydrolase activity"/>
    <property type="evidence" value="ECO:0007669"/>
    <property type="project" value="UniProtKB-KW"/>
</dbReference>